<comment type="caution">
    <text evidence="1">The sequence shown here is derived from an EMBL/GenBank/DDBJ whole genome shotgun (WGS) entry which is preliminary data.</text>
</comment>
<dbReference type="SUPFAM" id="SSF52540">
    <property type="entry name" value="P-loop containing nucleoside triphosphate hydrolases"/>
    <property type="match status" value="1"/>
</dbReference>
<dbReference type="Gene3D" id="3.40.50.300">
    <property type="entry name" value="P-loop containing nucleotide triphosphate hydrolases"/>
    <property type="match status" value="1"/>
</dbReference>
<dbReference type="EMBL" id="JASJOS010000002">
    <property type="protein sequence ID" value="MDJ1479960.1"/>
    <property type="molecule type" value="Genomic_DNA"/>
</dbReference>
<dbReference type="RefSeq" id="WP_313976530.1">
    <property type="nucleotide sequence ID" value="NZ_JASJOS010000002.1"/>
</dbReference>
<protein>
    <submittedName>
        <fullName evidence="1">AAA family ATPase</fullName>
    </submittedName>
</protein>
<gene>
    <name evidence="1" type="ORF">QNI16_05640</name>
</gene>
<proteinExistence type="predicted"/>
<evidence type="ECO:0000313" key="1">
    <source>
        <dbReference type="EMBL" id="MDJ1479960.1"/>
    </source>
</evidence>
<dbReference type="AlphaFoldDB" id="A0AAE3QM44"/>
<name>A0AAE3QM44_9BACT</name>
<evidence type="ECO:0000313" key="2">
    <source>
        <dbReference type="Proteomes" id="UP001241110"/>
    </source>
</evidence>
<organism evidence="1 2">
    <name type="scientific">Xanthocytophaga flava</name>
    <dbReference type="NCBI Taxonomy" id="3048013"/>
    <lineage>
        <taxon>Bacteria</taxon>
        <taxon>Pseudomonadati</taxon>
        <taxon>Bacteroidota</taxon>
        <taxon>Cytophagia</taxon>
        <taxon>Cytophagales</taxon>
        <taxon>Rhodocytophagaceae</taxon>
        <taxon>Xanthocytophaga</taxon>
    </lineage>
</organism>
<dbReference type="Pfam" id="PF13481">
    <property type="entry name" value="AAA_25"/>
    <property type="match status" value="1"/>
</dbReference>
<dbReference type="Proteomes" id="UP001241110">
    <property type="component" value="Unassembled WGS sequence"/>
</dbReference>
<dbReference type="InterPro" id="IPR027417">
    <property type="entry name" value="P-loop_NTPase"/>
</dbReference>
<accession>A0AAE3QM44</accession>
<reference evidence="1" key="1">
    <citation type="submission" date="2023-05" db="EMBL/GenBank/DDBJ databases">
        <authorList>
            <person name="Zhang X."/>
        </authorList>
    </citation>
    <scope>NUCLEOTIDE SEQUENCE</scope>
    <source>
        <strain evidence="1">YF14B1</strain>
    </source>
</reference>
<sequence length="386" mass="43584">MQDEFSRLVSQFRNEQNASFNTQANGFSTNSSIQPASAPKRRIEITLDYQLRNTQPALRIGDSELINKGEFITVIGAPASGKSNLLEDLMAGFVCHVTNTPYLYSMVDFHYPAATSSSRGLFIDFERPSDDVARSLKRTLKRLSVNESLIENGRLRNVATYSMIELETAEQKREEIRQLLEEAVIQGTPFDYLVLDGCLDLTKDMNDSEDAVLVVRWIRTLASEFNLAIICTLHPNKNSETAAGHFGSFLHRYSRAFLLLKLVSQPDGTRVLTSSFDLGKLSHSHHPVEKYFNWDTNKDFFMPVDYHKPIPKAGQAKLKDIIQKAFSKLLSTQASSMELKKVVLEISGENESKVKRMLSEAVEFGHLRLEGTRRNATYHLCIPKGK</sequence>